<dbReference type="InterPro" id="IPR029068">
    <property type="entry name" value="Glyas_Bleomycin-R_OHBP_Dase"/>
</dbReference>
<dbReference type="OrthoDB" id="9799428at2"/>
<dbReference type="EMBL" id="VFPP01000001">
    <property type="protein sequence ID" value="TQM82830.1"/>
    <property type="molecule type" value="Genomic_DNA"/>
</dbReference>
<dbReference type="PANTHER" id="PTHR33993:SF5">
    <property type="entry name" value="GLYOXALASE"/>
    <property type="match status" value="1"/>
</dbReference>
<sequence length="135" mass="14952">MGPSRVAVVRSPAVAKVTGIGGVFLRARNPERMAEWYRRHLGVPMSDGGAITFHWDAAETTTFALFANDTDYFGEPGQRAMINLRVDDLAELLAQLRSRGVEVLPQTEDSEFGRFGWCVDPEGNRIELWQPAAGM</sequence>
<evidence type="ECO:0000313" key="2">
    <source>
        <dbReference type="EMBL" id="TQM82830.1"/>
    </source>
</evidence>
<dbReference type="PANTHER" id="PTHR33993">
    <property type="entry name" value="GLYOXALASE-RELATED"/>
    <property type="match status" value="1"/>
</dbReference>
<dbReference type="Pfam" id="PF00903">
    <property type="entry name" value="Glyoxalase"/>
    <property type="match status" value="1"/>
</dbReference>
<dbReference type="Gene3D" id="3.10.180.10">
    <property type="entry name" value="2,3-Dihydroxybiphenyl 1,2-Dioxygenase, domain 1"/>
    <property type="match status" value="1"/>
</dbReference>
<protein>
    <submittedName>
        <fullName evidence="2">Putative enzyme related to lactoylglutathione lyase</fullName>
    </submittedName>
</protein>
<dbReference type="InterPro" id="IPR004360">
    <property type="entry name" value="Glyas_Fos-R_dOase_dom"/>
</dbReference>
<accession>A0A543JIY7</accession>
<dbReference type="AlphaFoldDB" id="A0A543JIY7"/>
<dbReference type="GO" id="GO:0016829">
    <property type="term" value="F:lyase activity"/>
    <property type="evidence" value="ECO:0007669"/>
    <property type="project" value="UniProtKB-KW"/>
</dbReference>
<name>A0A543JIY7_9PSEU</name>
<dbReference type="SUPFAM" id="SSF54593">
    <property type="entry name" value="Glyoxalase/Bleomycin resistance protein/Dihydroxybiphenyl dioxygenase"/>
    <property type="match status" value="1"/>
</dbReference>
<dbReference type="InterPro" id="IPR037523">
    <property type="entry name" value="VOC_core"/>
</dbReference>
<keyword evidence="2" id="KW-0456">Lyase</keyword>
<dbReference type="Proteomes" id="UP000316628">
    <property type="component" value="Unassembled WGS sequence"/>
</dbReference>
<proteinExistence type="predicted"/>
<reference evidence="2 3" key="1">
    <citation type="submission" date="2019-06" db="EMBL/GenBank/DDBJ databases">
        <title>Sequencing the genomes of 1000 actinobacteria strains.</title>
        <authorList>
            <person name="Klenk H.-P."/>
        </authorList>
    </citation>
    <scope>NUCLEOTIDE SEQUENCE [LARGE SCALE GENOMIC DNA]</scope>
    <source>
        <strain evidence="2 3">DSM 45456</strain>
    </source>
</reference>
<dbReference type="CDD" id="cd06587">
    <property type="entry name" value="VOC"/>
    <property type="match status" value="1"/>
</dbReference>
<evidence type="ECO:0000313" key="3">
    <source>
        <dbReference type="Proteomes" id="UP000316628"/>
    </source>
</evidence>
<gene>
    <name evidence="2" type="ORF">FHX81_5241</name>
</gene>
<dbReference type="InterPro" id="IPR052164">
    <property type="entry name" value="Anthracycline_SecMetBiosynth"/>
</dbReference>
<keyword evidence="3" id="KW-1185">Reference proteome</keyword>
<organism evidence="2 3">
    <name type="scientific">Saccharothrix saharensis</name>
    <dbReference type="NCBI Taxonomy" id="571190"/>
    <lineage>
        <taxon>Bacteria</taxon>
        <taxon>Bacillati</taxon>
        <taxon>Actinomycetota</taxon>
        <taxon>Actinomycetes</taxon>
        <taxon>Pseudonocardiales</taxon>
        <taxon>Pseudonocardiaceae</taxon>
        <taxon>Saccharothrix</taxon>
    </lineage>
</organism>
<comment type="caution">
    <text evidence="2">The sequence shown here is derived from an EMBL/GenBank/DDBJ whole genome shotgun (WGS) entry which is preliminary data.</text>
</comment>
<evidence type="ECO:0000259" key="1">
    <source>
        <dbReference type="PROSITE" id="PS51819"/>
    </source>
</evidence>
<feature type="domain" description="VOC" evidence="1">
    <location>
        <begin position="19"/>
        <end position="131"/>
    </location>
</feature>
<dbReference type="PROSITE" id="PS51819">
    <property type="entry name" value="VOC"/>
    <property type="match status" value="1"/>
</dbReference>